<feature type="transmembrane region" description="Helical" evidence="1">
    <location>
        <begin position="7"/>
        <end position="25"/>
    </location>
</feature>
<keyword evidence="1" id="KW-0472">Membrane</keyword>
<evidence type="ECO:0000313" key="3">
    <source>
        <dbReference type="Proteomes" id="UP000011554"/>
    </source>
</evidence>
<feature type="transmembrane region" description="Helical" evidence="1">
    <location>
        <begin position="31"/>
        <end position="49"/>
    </location>
</feature>
<dbReference type="Proteomes" id="UP000011554">
    <property type="component" value="Unassembled WGS sequence"/>
</dbReference>
<dbReference type="EMBL" id="AOIO01000033">
    <property type="protein sequence ID" value="ELY99547.1"/>
    <property type="molecule type" value="Genomic_DNA"/>
</dbReference>
<keyword evidence="1" id="KW-0812">Transmembrane</keyword>
<name>M0ANP8_NATA1</name>
<organism evidence="2 3">
    <name type="scientific">Natrialba asiatica (strain ATCC 700177 / DSM 12278 / JCM 9576 / FERM P-10747 / NBRC 102637 / 172P1)</name>
    <dbReference type="NCBI Taxonomy" id="29540"/>
    <lineage>
        <taxon>Archaea</taxon>
        <taxon>Methanobacteriati</taxon>
        <taxon>Methanobacteriota</taxon>
        <taxon>Stenosarchaea group</taxon>
        <taxon>Halobacteria</taxon>
        <taxon>Halobacteriales</taxon>
        <taxon>Natrialbaceae</taxon>
        <taxon>Natrialba</taxon>
    </lineage>
</organism>
<keyword evidence="1" id="KW-1133">Transmembrane helix</keyword>
<accession>M0ANP8</accession>
<reference evidence="2 3" key="1">
    <citation type="journal article" date="2014" name="PLoS Genet.">
        <title>Phylogenetically driven sequencing of extremely halophilic archaea reveals strategies for static and dynamic osmo-response.</title>
        <authorList>
            <person name="Becker E.A."/>
            <person name="Seitzer P.M."/>
            <person name="Tritt A."/>
            <person name="Larsen D."/>
            <person name="Krusor M."/>
            <person name="Yao A.I."/>
            <person name="Wu D."/>
            <person name="Madern D."/>
            <person name="Eisen J.A."/>
            <person name="Darling A.E."/>
            <person name="Facciotti M.T."/>
        </authorList>
    </citation>
    <scope>NUCLEOTIDE SEQUENCE [LARGE SCALE GENOMIC DNA]</scope>
    <source>
        <strain evidence="2 3">DSM 12278</strain>
    </source>
</reference>
<dbReference type="AlphaFoldDB" id="M0ANP8"/>
<evidence type="ECO:0000256" key="1">
    <source>
        <dbReference type="SAM" id="Phobius"/>
    </source>
</evidence>
<gene>
    <name evidence="2" type="ORF">C481_14978</name>
</gene>
<comment type="caution">
    <text evidence="2">The sequence shown here is derived from an EMBL/GenBank/DDBJ whole genome shotgun (WGS) entry which is preliminary data.</text>
</comment>
<sequence>MGSRGQYAVFLEISAGTGVLVAGLPLGTELLLVRALTMALVMFGLERVFGLHQTTQE</sequence>
<protein>
    <submittedName>
        <fullName evidence="2">Uncharacterized protein</fullName>
    </submittedName>
</protein>
<proteinExistence type="predicted"/>
<evidence type="ECO:0000313" key="2">
    <source>
        <dbReference type="EMBL" id="ELY99547.1"/>
    </source>
</evidence>
<keyword evidence="3" id="KW-1185">Reference proteome</keyword>